<proteinExistence type="predicted"/>
<keyword evidence="1" id="KW-0934">Plastid</keyword>
<organism evidence="1">
    <name type="scientific">Gentiana producta</name>
    <dbReference type="NCBI Taxonomy" id="53152"/>
    <lineage>
        <taxon>Eukaryota</taxon>
        <taxon>Viridiplantae</taxon>
        <taxon>Streptophyta</taxon>
        <taxon>Embryophyta</taxon>
        <taxon>Tracheophyta</taxon>
        <taxon>Spermatophyta</taxon>
        <taxon>Magnoliopsida</taxon>
        <taxon>eudicotyledons</taxon>
        <taxon>Gunneridae</taxon>
        <taxon>Pentapetalae</taxon>
        <taxon>asterids</taxon>
        <taxon>lamiids</taxon>
        <taxon>Gentianales</taxon>
        <taxon>Gentianaceae</taxon>
        <taxon>Gentianeae</taxon>
        <taxon>Gentianinae</taxon>
        <taxon>Gentiana</taxon>
    </lineage>
</organism>
<gene>
    <name evidence="1" type="primary">ndhD</name>
</gene>
<evidence type="ECO:0000313" key="1">
    <source>
        <dbReference type="EMBL" id="QXI86367.1"/>
    </source>
</evidence>
<reference evidence="1" key="1">
    <citation type="journal article" date="2021" name="Ecol. Evol.">
        <title>Lineage-specific plastid degradation in subtribe Gentianinae (Gentianaceae).</title>
        <authorList>
            <person name="Fu P.C."/>
            <person name="Sun S.S."/>
            <person name="Twyford A.D."/>
            <person name="Li B.B."/>
            <person name="Zhou R.Q."/>
            <person name="Chen S.L."/>
            <person name="Gao Q.B."/>
            <person name="Favre A."/>
        </authorList>
    </citation>
    <scope>NUCLEOTIDE SEQUENCE</scope>
</reference>
<dbReference type="AlphaFoldDB" id="A0A8F5AMA5"/>
<protein>
    <submittedName>
        <fullName evidence="1">NADH-plastoquinone oxidoreductase subunit 4</fullName>
    </submittedName>
</protein>
<accession>A0A8F5AMA5</accession>
<keyword evidence="1" id="KW-0150">Chloroplast</keyword>
<sequence length="24" mass="2879">MAIRIILSLSLSRQMFYGYKLFNL</sequence>
<geneLocation type="chloroplast" evidence="1"/>
<dbReference type="EMBL" id="MN199163">
    <property type="protein sequence ID" value="QXI86367.1"/>
    <property type="molecule type" value="Genomic_DNA"/>
</dbReference>
<name>A0A8F5AMA5_9GENT</name>